<dbReference type="Pfam" id="PF07394">
    <property type="entry name" value="DUF1501"/>
    <property type="match status" value="1"/>
</dbReference>
<keyword evidence="2" id="KW-1185">Reference proteome</keyword>
<proteinExistence type="predicted"/>
<comment type="caution">
    <text evidence="1">The sequence shown here is derived from an EMBL/GenBank/DDBJ whole genome shotgun (WGS) entry which is preliminary data.</text>
</comment>
<evidence type="ECO:0000313" key="2">
    <source>
        <dbReference type="Proteomes" id="UP000317243"/>
    </source>
</evidence>
<reference evidence="1 2" key="1">
    <citation type="submission" date="2019-02" db="EMBL/GenBank/DDBJ databases">
        <title>Deep-cultivation of Planctomycetes and their phenomic and genomic characterization uncovers novel biology.</title>
        <authorList>
            <person name="Wiegand S."/>
            <person name="Jogler M."/>
            <person name="Boedeker C."/>
            <person name="Pinto D."/>
            <person name="Vollmers J."/>
            <person name="Rivas-Marin E."/>
            <person name="Kohn T."/>
            <person name="Peeters S.H."/>
            <person name="Heuer A."/>
            <person name="Rast P."/>
            <person name="Oberbeckmann S."/>
            <person name="Bunk B."/>
            <person name="Jeske O."/>
            <person name="Meyerdierks A."/>
            <person name="Storesund J.E."/>
            <person name="Kallscheuer N."/>
            <person name="Luecker S."/>
            <person name="Lage O.M."/>
            <person name="Pohl T."/>
            <person name="Merkel B.J."/>
            <person name="Hornburger P."/>
            <person name="Mueller R.-W."/>
            <person name="Bruemmer F."/>
            <person name="Labrenz M."/>
            <person name="Spormann A.M."/>
            <person name="Op Den Camp H."/>
            <person name="Overmann J."/>
            <person name="Amann R."/>
            <person name="Jetten M.S.M."/>
            <person name="Mascher T."/>
            <person name="Medema M.H."/>
            <person name="Devos D.P."/>
            <person name="Kaster A.-K."/>
            <person name="Ovreas L."/>
            <person name="Rohde M."/>
            <person name="Galperin M.Y."/>
            <person name="Jogler C."/>
        </authorList>
    </citation>
    <scope>NUCLEOTIDE SEQUENCE [LARGE SCALE GENOMIC DNA]</scope>
    <source>
        <strain evidence="1 2">KOR42</strain>
    </source>
</reference>
<dbReference type="InterPro" id="IPR017850">
    <property type="entry name" value="Alkaline_phosphatase_core_sf"/>
</dbReference>
<dbReference type="PANTHER" id="PTHR43737:SF1">
    <property type="entry name" value="DUF1501 DOMAIN-CONTAINING PROTEIN"/>
    <property type="match status" value="1"/>
</dbReference>
<dbReference type="AlphaFoldDB" id="A0A5C5X703"/>
<dbReference type="SUPFAM" id="SSF53649">
    <property type="entry name" value="Alkaline phosphatase-like"/>
    <property type="match status" value="1"/>
</dbReference>
<sequence length="464" mass="50138">MLSFVDSSNRGSRREFLRIGSLALGGLGLPGSWRNAMGAEQTPGLLTDRSVVFVFMHGGPSQIETFDPKMDAPVEIASVTGEISTKLPGVTFGSSFPELASLADQFCVVRSFQTGNGIHDVKPVVSSATSNINLGSLYSRIAGQNRPESGMPTNVCLFPRSVDDSTMPAFKELGDLESTGTLGTGYRPFSPSGGGNLQRDMQLHLSLDRLNDRRRLLENLDRIQTGLDGNPKWDSLNKLTHQAFSTVMGGIADAFDLSHEDPKTVAMYDTAPLVRPDAIDKKWNNHKRYADNGKSFGKLMLLARRLCERGCGFVTVTTNFVWDMHADQNNAGMAEGMQYLGGPFDRGISAFLKDLRQRGLSDKVLLVCCGEMGRTPRINARGGRDHWGRLAPLMLSGPGIPRGAVFGESTRDASEPLSTPVGIPHLVSTVLNSLIDGGTLRLDTATPREVTNAVFAPPIPFANA</sequence>
<accession>A0A5C5X703</accession>
<name>A0A5C5X703_9PLAN</name>
<dbReference type="RefSeq" id="WP_146508159.1">
    <property type="nucleotide sequence ID" value="NZ_SIHI01000001.1"/>
</dbReference>
<gene>
    <name evidence="1" type="ORF">KOR42_14120</name>
</gene>
<organism evidence="1 2">
    <name type="scientific">Thalassoglobus neptunius</name>
    <dbReference type="NCBI Taxonomy" id="1938619"/>
    <lineage>
        <taxon>Bacteria</taxon>
        <taxon>Pseudomonadati</taxon>
        <taxon>Planctomycetota</taxon>
        <taxon>Planctomycetia</taxon>
        <taxon>Planctomycetales</taxon>
        <taxon>Planctomycetaceae</taxon>
        <taxon>Thalassoglobus</taxon>
    </lineage>
</organism>
<dbReference type="EMBL" id="SIHI01000001">
    <property type="protein sequence ID" value="TWT58043.1"/>
    <property type="molecule type" value="Genomic_DNA"/>
</dbReference>
<dbReference type="Proteomes" id="UP000317243">
    <property type="component" value="Unassembled WGS sequence"/>
</dbReference>
<dbReference type="OrthoDB" id="127333at2"/>
<evidence type="ECO:0000313" key="1">
    <source>
        <dbReference type="EMBL" id="TWT58043.1"/>
    </source>
</evidence>
<dbReference type="InterPro" id="IPR010869">
    <property type="entry name" value="DUF1501"/>
</dbReference>
<dbReference type="PANTHER" id="PTHR43737">
    <property type="entry name" value="BLL7424 PROTEIN"/>
    <property type="match status" value="1"/>
</dbReference>
<protein>
    <recommendedName>
        <fullName evidence="3">DUF1501 domain-containing protein</fullName>
    </recommendedName>
</protein>
<evidence type="ECO:0008006" key="3">
    <source>
        <dbReference type="Google" id="ProtNLM"/>
    </source>
</evidence>